<dbReference type="GO" id="GO:0005886">
    <property type="term" value="C:plasma membrane"/>
    <property type="evidence" value="ECO:0007669"/>
    <property type="project" value="TreeGrafter"/>
</dbReference>
<dbReference type="InterPro" id="IPR008753">
    <property type="entry name" value="Peptidase_M13_N"/>
</dbReference>
<comment type="similarity">
    <text evidence="1">Belongs to the peptidase M13 family.</text>
</comment>
<feature type="region of interest" description="Disordered" evidence="2">
    <location>
        <begin position="155"/>
        <end position="209"/>
    </location>
</feature>
<dbReference type="AlphaFoldDB" id="A0A9J6F125"/>
<dbReference type="PROSITE" id="PS51885">
    <property type="entry name" value="NEPRILYSIN"/>
    <property type="match status" value="1"/>
</dbReference>
<dbReference type="PANTHER" id="PTHR11733:SF241">
    <property type="entry name" value="GH26575P-RELATED"/>
    <property type="match status" value="1"/>
</dbReference>
<feature type="domain" description="Peptidase M13 N-terminal" evidence="4">
    <location>
        <begin position="603"/>
        <end position="973"/>
    </location>
</feature>
<dbReference type="Gene3D" id="3.40.390.10">
    <property type="entry name" value="Collagenase (Catalytic Domain)"/>
    <property type="match status" value="1"/>
</dbReference>
<reference evidence="5" key="2">
    <citation type="submission" date="2021-09" db="EMBL/GenBank/DDBJ databases">
        <authorList>
            <person name="Jia N."/>
            <person name="Wang J."/>
            <person name="Shi W."/>
            <person name="Du L."/>
            <person name="Sun Y."/>
            <person name="Zhan W."/>
            <person name="Jiang J."/>
            <person name="Wang Q."/>
            <person name="Zhang B."/>
            <person name="Ji P."/>
            <person name="Sakyi L.B."/>
            <person name="Cui X."/>
            <person name="Yuan T."/>
            <person name="Jiang B."/>
            <person name="Yang W."/>
            <person name="Lam T.T.-Y."/>
            <person name="Chang Q."/>
            <person name="Ding S."/>
            <person name="Wang X."/>
            <person name="Zhu J."/>
            <person name="Ruan X."/>
            <person name="Zhao L."/>
            <person name="Wei J."/>
            <person name="Que T."/>
            <person name="Du C."/>
            <person name="Cheng J."/>
            <person name="Dai P."/>
            <person name="Han X."/>
            <person name="Huang E."/>
            <person name="Gao Y."/>
            <person name="Liu J."/>
            <person name="Shao H."/>
            <person name="Ye R."/>
            <person name="Li L."/>
            <person name="Wei W."/>
            <person name="Wang X."/>
            <person name="Wang C."/>
            <person name="Huo Q."/>
            <person name="Li W."/>
            <person name="Guo W."/>
            <person name="Chen H."/>
            <person name="Chen S."/>
            <person name="Zhou L."/>
            <person name="Zhou L."/>
            <person name="Ni X."/>
            <person name="Tian J."/>
            <person name="Zhou Y."/>
            <person name="Sheng Y."/>
            <person name="Liu T."/>
            <person name="Pan Y."/>
            <person name="Xia L."/>
            <person name="Li J."/>
            <person name="Zhao F."/>
            <person name="Cao W."/>
        </authorList>
    </citation>
    <scope>NUCLEOTIDE SEQUENCE</scope>
    <source>
        <strain evidence="5">Rmic-2018</strain>
        <tissue evidence="5">Larvae</tissue>
    </source>
</reference>
<sequence length="1002" mass="112070">MTAKVVADSTCPMPTEREEHNFTAASEEDSHFMDAKEIEKVFKQRRQSVPVMTRDMVDFRLHSTPEVTSSSCTSLVPHDCGALSIRHSQDIVESPHRALMEFRPENFAEVEASSQAKKLDVLKQFCGAVVPTSTSEGIKQATSSAAREILSATDKHQLSDEQSAAELVQKQQPHKVHSPAERSHNAGPKSKMSPAELLRRQKPTKEQSPAELLHKQQLMEEQSQGELVHKQRLNVNQSLAQILHKHQQLTDEETPGELFKQRQTEEQAPAGLLHEQCSKVEKLSAELLLRQKVVQWPAERLKGKDLFGLKETASATKESTLLEAEPPTPDESAIEPEKPEAFLREPQRRSLLSGPNVKLANISMPTLQAQPATSAQGRPFARTYATSTMNLLSARRPTPPFAAEASGWSTSRVKLSKKDMNLQDMSALHDTHRKNFPEIQQRESREELHSRRHLEERGAMAKERKARSVISFNVKRPHSKLSTSSRKSGSYYSTRSTGESLSTTASPTVDGTQVVVRARERSAHRNVEQQQEAGREKFLYSGALCLAFVLALVLSFLFWPRENPPAVLKNKIDARYGATCYSAVCLRRASYLNNILSWDDVHPCEHFDTFVCGQWRSRFSSSSYHSTSMGDDYVGILEENVHAFLQNGYKSPKVAQPLKFLHDECMNLRRIDYEGMEALMDLMAQVSLKGFPLQTTPTGNNISVWKTAAKLLRKTGTAALLTMSVASHPEVNNMEVVALGVPECLTSSGRVEFSEVIRLYTEALFSASKIVKREYVPPGDILAIARFASNIDQLVREAPIGSKAQIERLEAHAELEEFVSAALQGFQGLVAGGVMTDVLIWSPEATRSILDVVTRTERHIVMNYLGLRLMIQASPFTPYSKLLDLLSVLIYGKTGTVASRWRLCVHVVERALRPLTFAAAFANPRLRKATANLTTMVDTVFSELRHEIDELPYIAVSSKRQIREILSMSDVKVLGPSWIMSVRPVTEYVKHLPDVTKSRWGL</sequence>
<gene>
    <name evidence="5" type="ORF">HPB51_010182</name>
</gene>
<evidence type="ECO:0000313" key="6">
    <source>
        <dbReference type="Proteomes" id="UP000821866"/>
    </source>
</evidence>
<dbReference type="Pfam" id="PF05649">
    <property type="entry name" value="Peptidase_M13_N"/>
    <property type="match status" value="1"/>
</dbReference>
<dbReference type="PANTHER" id="PTHR11733">
    <property type="entry name" value="ZINC METALLOPROTEASE FAMILY M13 NEPRILYSIN-RELATED"/>
    <property type="match status" value="1"/>
</dbReference>
<dbReference type="InterPro" id="IPR042089">
    <property type="entry name" value="Peptidase_M13_dom_2"/>
</dbReference>
<dbReference type="GO" id="GO:0016485">
    <property type="term" value="P:protein processing"/>
    <property type="evidence" value="ECO:0007669"/>
    <property type="project" value="TreeGrafter"/>
</dbReference>
<evidence type="ECO:0000256" key="2">
    <source>
        <dbReference type="SAM" id="MobiDB-lite"/>
    </source>
</evidence>
<dbReference type="VEuPathDB" id="VectorBase:LOC119165680"/>
<reference evidence="5" key="1">
    <citation type="journal article" date="2020" name="Cell">
        <title>Large-Scale Comparative Analyses of Tick Genomes Elucidate Their Genetic Diversity and Vector Capacities.</title>
        <authorList>
            <consortium name="Tick Genome and Microbiome Consortium (TIGMIC)"/>
            <person name="Jia N."/>
            <person name="Wang J."/>
            <person name="Shi W."/>
            <person name="Du L."/>
            <person name="Sun Y."/>
            <person name="Zhan W."/>
            <person name="Jiang J.F."/>
            <person name="Wang Q."/>
            <person name="Zhang B."/>
            <person name="Ji P."/>
            <person name="Bell-Sakyi L."/>
            <person name="Cui X.M."/>
            <person name="Yuan T.T."/>
            <person name="Jiang B.G."/>
            <person name="Yang W.F."/>
            <person name="Lam T.T."/>
            <person name="Chang Q.C."/>
            <person name="Ding S.J."/>
            <person name="Wang X.J."/>
            <person name="Zhu J.G."/>
            <person name="Ruan X.D."/>
            <person name="Zhao L."/>
            <person name="Wei J.T."/>
            <person name="Ye R.Z."/>
            <person name="Que T.C."/>
            <person name="Du C.H."/>
            <person name="Zhou Y.H."/>
            <person name="Cheng J.X."/>
            <person name="Dai P.F."/>
            <person name="Guo W.B."/>
            <person name="Han X.H."/>
            <person name="Huang E.J."/>
            <person name="Li L.F."/>
            <person name="Wei W."/>
            <person name="Gao Y.C."/>
            <person name="Liu J.Z."/>
            <person name="Shao H.Z."/>
            <person name="Wang X."/>
            <person name="Wang C.C."/>
            <person name="Yang T.C."/>
            <person name="Huo Q.B."/>
            <person name="Li W."/>
            <person name="Chen H.Y."/>
            <person name="Chen S.E."/>
            <person name="Zhou L.G."/>
            <person name="Ni X.B."/>
            <person name="Tian J.H."/>
            <person name="Sheng Y."/>
            <person name="Liu T."/>
            <person name="Pan Y.S."/>
            <person name="Xia L.Y."/>
            <person name="Li J."/>
            <person name="Zhao F."/>
            <person name="Cao W.C."/>
        </authorList>
    </citation>
    <scope>NUCLEOTIDE SEQUENCE</scope>
    <source>
        <strain evidence="5">Rmic-2018</strain>
    </source>
</reference>
<comment type="caution">
    <text evidence="5">The sequence shown here is derived from an EMBL/GenBank/DDBJ whole genome shotgun (WGS) entry which is preliminary data.</text>
</comment>
<evidence type="ECO:0000313" key="5">
    <source>
        <dbReference type="EMBL" id="KAH8040402.1"/>
    </source>
</evidence>
<dbReference type="SUPFAM" id="SSF55486">
    <property type="entry name" value="Metalloproteases ('zincins'), catalytic domain"/>
    <property type="match status" value="1"/>
</dbReference>
<protein>
    <recommendedName>
        <fullName evidence="4">Peptidase M13 N-terminal domain-containing protein</fullName>
    </recommendedName>
</protein>
<keyword evidence="3" id="KW-1133">Transmembrane helix</keyword>
<feature type="region of interest" description="Disordered" evidence="2">
    <location>
        <begin position="1"/>
        <end position="28"/>
    </location>
</feature>
<feature type="compositionally biased region" description="Basic and acidic residues" evidence="2">
    <location>
        <begin position="438"/>
        <end position="463"/>
    </location>
</feature>
<feature type="transmembrane region" description="Helical" evidence="3">
    <location>
        <begin position="538"/>
        <end position="559"/>
    </location>
</feature>
<feature type="compositionally biased region" description="Polar residues" evidence="2">
    <location>
        <begin position="501"/>
        <end position="511"/>
    </location>
</feature>
<keyword evidence="3" id="KW-0812">Transmembrane</keyword>
<dbReference type="InterPro" id="IPR024079">
    <property type="entry name" value="MetalloPept_cat_dom_sf"/>
</dbReference>
<organism evidence="5 6">
    <name type="scientific">Rhipicephalus microplus</name>
    <name type="common">Cattle tick</name>
    <name type="synonym">Boophilus microplus</name>
    <dbReference type="NCBI Taxonomy" id="6941"/>
    <lineage>
        <taxon>Eukaryota</taxon>
        <taxon>Metazoa</taxon>
        <taxon>Ecdysozoa</taxon>
        <taxon>Arthropoda</taxon>
        <taxon>Chelicerata</taxon>
        <taxon>Arachnida</taxon>
        <taxon>Acari</taxon>
        <taxon>Parasitiformes</taxon>
        <taxon>Ixodida</taxon>
        <taxon>Ixodoidea</taxon>
        <taxon>Ixodidae</taxon>
        <taxon>Rhipicephalinae</taxon>
        <taxon>Rhipicephalus</taxon>
        <taxon>Boophilus</taxon>
    </lineage>
</organism>
<keyword evidence="6" id="KW-1185">Reference proteome</keyword>
<feature type="compositionally biased region" description="Low complexity" evidence="2">
    <location>
        <begin position="480"/>
        <end position="500"/>
    </location>
</feature>
<accession>A0A9J6F125</accession>
<feature type="region of interest" description="Disordered" evidence="2">
    <location>
        <begin position="438"/>
        <end position="513"/>
    </location>
</feature>
<evidence type="ECO:0000259" key="4">
    <source>
        <dbReference type="Pfam" id="PF05649"/>
    </source>
</evidence>
<dbReference type="GO" id="GO:0004222">
    <property type="term" value="F:metalloendopeptidase activity"/>
    <property type="evidence" value="ECO:0007669"/>
    <property type="project" value="InterPro"/>
</dbReference>
<dbReference type="Gene3D" id="1.10.1380.10">
    <property type="entry name" value="Neutral endopeptidase , domain2"/>
    <property type="match status" value="1"/>
</dbReference>
<evidence type="ECO:0000256" key="3">
    <source>
        <dbReference type="SAM" id="Phobius"/>
    </source>
</evidence>
<dbReference type="EMBL" id="JABSTU010000001">
    <property type="protein sequence ID" value="KAH8040402.1"/>
    <property type="molecule type" value="Genomic_DNA"/>
</dbReference>
<evidence type="ECO:0000256" key="1">
    <source>
        <dbReference type="ARBA" id="ARBA00007357"/>
    </source>
</evidence>
<name>A0A9J6F125_RHIMP</name>
<proteinExistence type="inferred from homology"/>
<keyword evidence="3" id="KW-0472">Membrane</keyword>
<dbReference type="Proteomes" id="UP000821866">
    <property type="component" value="Chromosome 1"/>
</dbReference>
<dbReference type="InterPro" id="IPR000718">
    <property type="entry name" value="Peptidase_M13"/>
</dbReference>